<evidence type="ECO:0000256" key="9">
    <source>
        <dbReference type="ARBA" id="ARBA00022692"/>
    </source>
</evidence>
<dbReference type="GO" id="GO:0005524">
    <property type="term" value="F:ATP binding"/>
    <property type="evidence" value="ECO:0007669"/>
    <property type="project" value="UniProtKB-KW"/>
</dbReference>
<organism evidence="22 23">
    <name type="scientific">Exophiala xenobiotica</name>
    <dbReference type="NCBI Taxonomy" id="348802"/>
    <lineage>
        <taxon>Eukaryota</taxon>
        <taxon>Fungi</taxon>
        <taxon>Dikarya</taxon>
        <taxon>Ascomycota</taxon>
        <taxon>Pezizomycotina</taxon>
        <taxon>Eurotiomycetes</taxon>
        <taxon>Chaetothyriomycetidae</taxon>
        <taxon>Chaetothyriales</taxon>
        <taxon>Herpotrichiellaceae</taxon>
        <taxon>Exophiala</taxon>
    </lineage>
</organism>
<evidence type="ECO:0000256" key="19">
    <source>
        <dbReference type="ARBA" id="ARBA00078285"/>
    </source>
</evidence>
<evidence type="ECO:0000313" key="22">
    <source>
        <dbReference type="EMBL" id="KIW61857.1"/>
    </source>
</evidence>
<keyword evidence="8" id="KW-0551">Lipid droplet</keyword>
<dbReference type="Proteomes" id="UP000054342">
    <property type="component" value="Unassembled WGS sequence"/>
</dbReference>
<gene>
    <name evidence="22" type="ORF">PV05_01928</name>
</gene>
<feature type="domain" description="AMP-binding enzyme C-terminal" evidence="21">
    <location>
        <begin position="514"/>
        <end position="597"/>
    </location>
</feature>
<dbReference type="EMBL" id="KN847317">
    <property type="protein sequence ID" value="KIW61857.1"/>
    <property type="molecule type" value="Genomic_DNA"/>
</dbReference>
<keyword evidence="6" id="KW-1003">Cell membrane</keyword>
<dbReference type="GO" id="GO:0005811">
    <property type="term" value="C:lipid droplet"/>
    <property type="evidence" value="ECO:0007669"/>
    <property type="project" value="UniProtKB-SubCell"/>
</dbReference>
<comment type="catalytic activity">
    <reaction evidence="16">
        <text>a very long-chain fatty acid + ATP + CoA = a very long-chain fatty acyl-CoA + AMP + diphosphate</text>
        <dbReference type="Rhea" id="RHEA:54536"/>
        <dbReference type="ChEBI" id="CHEBI:30616"/>
        <dbReference type="ChEBI" id="CHEBI:33019"/>
        <dbReference type="ChEBI" id="CHEBI:57287"/>
        <dbReference type="ChEBI" id="CHEBI:58950"/>
        <dbReference type="ChEBI" id="CHEBI:138261"/>
        <dbReference type="ChEBI" id="CHEBI:456215"/>
    </reaction>
</comment>
<keyword evidence="13" id="KW-0445">Lipid transport</keyword>
<accession>A0A0D2DHS1</accession>
<evidence type="ECO:0000256" key="17">
    <source>
        <dbReference type="ARBA" id="ARBA00060276"/>
    </source>
</evidence>
<evidence type="ECO:0000256" key="8">
    <source>
        <dbReference type="ARBA" id="ARBA00022677"/>
    </source>
</evidence>
<keyword evidence="23" id="KW-1185">Reference proteome</keyword>
<dbReference type="FunFam" id="3.30.300.30:FF:000002">
    <property type="entry name" value="Long-chain fatty acid transport protein 1"/>
    <property type="match status" value="1"/>
</dbReference>
<comment type="function">
    <text evidence="17">Acyl-CoA synthetase required for both the import of long chain fatty acids (LCFAs) (C14-C18) and the activation very long chain fatty acids (VLCFAs) (C20-C26) by esterification of the fatty acids into metabolically active CoA-thioesters for subsequent degradation or incorporation into phospholipids. The transport and fatty acyl-CoA synthetase activities are genetically separable and are thus independent activities. Esterifies VLCFAs in the peroxisome matrix. The VLCFAs are actively transported into peroxisomes by a PXA1-PXA2 heterodimeric transporter in the peroxisomal membrane.</text>
</comment>
<evidence type="ECO:0000256" key="16">
    <source>
        <dbReference type="ARBA" id="ARBA00051585"/>
    </source>
</evidence>
<evidence type="ECO:0000259" key="21">
    <source>
        <dbReference type="Pfam" id="PF13193"/>
    </source>
</evidence>
<dbReference type="InterPro" id="IPR045851">
    <property type="entry name" value="AMP-bd_C_sf"/>
</dbReference>
<keyword evidence="10" id="KW-0547">Nucleotide-binding</keyword>
<evidence type="ECO:0000256" key="3">
    <source>
        <dbReference type="ARBA" id="ARBA00004651"/>
    </source>
</evidence>
<name>A0A0D2DHS1_9EURO</name>
<reference evidence="22 23" key="1">
    <citation type="submission" date="2015-01" db="EMBL/GenBank/DDBJ databases">
        <title>The Genome Sequence of Exophiala xenobiotica CBS118157.</title>
        <authorList>
            <consortium name="The Broad Institute Genomics Platform"/>
            <person name="Cuomo C."/>
            <person name="de Hoog S."/>
            <person name="Gorbushina A."/>
            <person name="Stielow B."/>
            <person name="Teixiera M."/>
            <person name="Abouelleil A."/>
            <person name="Chapman S.B."/>
            <person name="Priest M."/>
            <person name="Young S.K."/>
            <person name="Wortman J."/>
            <person name="Nusbaum C."/>
            <person name="Birren B."/>
        </authorList>
    </citation>
    <scope>NUCLEOTIDE SEQUENCE [LARGE SCALE GENOMIC DNA]</scope>
    <source>
        <strain evidence="22 23">CBS 118157</strain>
    </source>
</reference>
<keyword evidence="11" id="KW-0067">ATP-binding</keyword>
<dbReference type="GO" id="GO:0044539">
    <property type="term" value="P:long-chain fatty acid import into cell"/>
    <property type="evidence" value="ECO:0007669"/>
    <property type="project" value="TreeGrafter"/>
</dbReference>
<keyword evidence="9" id="KW-0812">Transmembrane</keyword>
<evidence type="ECO:0000256" key="10">
    <source>
        <dbReference type="ARBA" id="ARBA00022741"/>
    </source>
</evidence>
<evidence type="ECO:0000256" key="12">
    <source>
        <dbReference type="ARBA" id="ARBA00022989"/>
    </source>
</evidence>
<evidence type="ECO:0000256" key="15">
    <source>
        <dbReference type="ARBA" id="ARBA00023140"/>
    </source>
</evidence>
<evidence type="ECO:0000256" key="4">
    <source>
        <dbReference type="ARBA" id="ARBA00006432"/>
    </source>
</evidence>
<evidence type="ECO:0000256" key="13">
    <source>
        <dbReference type="ARBA" id="ARBA00023055"/>
    </source>
</evidence>
<dbReference type="RefSeq" id="XP_013322441.1">
    <property type="nucleotide sequence ID" value="XM_013466987.1"/>
</dbReference>
<sequence>MDASTALSIPAALAGLAYLNARWRISPDWHIVRNLSIAQRSYNKRIQADRTNSFYIIEEHANNPKVADKLFLIYQGKSYTFKQTYTTVLRYAGWLHSVHKVVPGEIIAIDFMNCPQFIFLTLAIWSLGALPAFINYNLTSKPFIHSIKTSTARLLIVDPEIESKVLTPEAKQAFAASDFRNNAFPLEVAVLTNGLQSSLDYFPPYRAPDSARAGAIGRSPCVLIFTSGTTGLPKAAIVPWDRTGWGSSFVARWIELRPVTHSNPDRYYTAMPLYHSSAFQLGFHLCLISGSTLVLSHRFSATKFWDEVVSAGATKIQYVGETLRYLLAVPPQPDDRTKHKVRLAFGNGCRPDVWDKFCNRFGVETIAEFYGATEGISASFNLSRNTFSSGAIGQFGLILQTLAYLRQSIVEVDWETESPRRDPKTGFCIKVPRGEPGELLYKIEDPKDVGAKFTGYFNNKEASDSKILRDVHKKGDAYFRSGDVVKFDKEGLLWFCDRIGDTFRWRSENVSTAEVAQVLGLHPHVLEANVYGVAIPNHEGRAGCAAILLKNVTAIDSPVDETLLESLATYARNSLPKYAVPVFLRVVTSVMATGNNKQQKHVLRLEGVAPEKVGGEKIFYLRPDADRYEPFNGVEWEVLKAGKVKL</sequence>
<comment type="subcellular location">
    <subcellularLocation>
        <location evidence="3">Cell membrane</location>
        <topology evidence="3">Multi-pass membrane protein</topology>
    </subcellularLocation>
    <subcellularLocation>
        <location evidence="1">Lipid droplet</location>
    </subcellularLocation>
    <subcellularLocation>
        <location evidence="2">Peroxisome membrane</location>
        <topology evidence="2">Multi-pass membrane protein</topology>
    </subcellularLocation>
</comment>
<comment type="similarity">
    <text evidence="4">Belongs to the ATP-dependent AMP-binding enzyme family.</text>
</comment>
<keyword evidence="7" id="KW-0436">Ligase</keyword>
<feature type="domain" description="AMP-dependent synthetase/ligase" evidence="20">
    <location>
        <begin position="65"/>
        <end position="440"/>
    </location>
</feature>
<evidence type="ECO:0000256" key="7">
    <source>
        <dbReference type="ARBA" id="ARBA00022598"/>
    </source>
</evidence>
<dbReference type="GO" id="GO:0005324">
    <property type="term" value="F:long-chain fatty acid transmembrane transporter activity"/>
    <property type="evidence" value="ECO:0007669"/>
    <property type="project" value="TreeGrafter"/>
</dbReference>
<dbReference type="Pfam" id="PF00501">
    <property type="entry name" value="AMP-binding"/>
    <property type="match status" value="1"/>
</dbReference>
<keyword evidence="15" id="KW-0576">Peroxisome</keyword>
<evidence type="ECO:0000256" key="6">
    <source>
        <dbReference type="ARBA" id="ARBA00022475"/>
    </source>
</evidence>
<dbReference type="InterPro" id="IPR000873">
    <property type="entry name" value="AMP-dep_synth/lig_dom"/>
</dbReference>
<dbReference type="STRING" id="348802.A0A0D2DHS1"/>
<dbReference type="Gene3D" id="3.30.300.30">
    <property type="match status" value="1"/>
</dbReference>
<dbReference type="HOGENOM" id="CLU_000022_46_3_1"/>
<protein>
    <recommendedName>
        <fullName evidence="18">Very long-chain fatty acid transport protein</fullName>
    </recommendedName>
    <alternativeName>
        <fullName evidence="19">Very-long-chain acyl-CoA synthetase</fullName>
    </alternativeName>
</protein>
<evidence type="ECO:0000256" key="14">
    <source>
        <dbReference type="ARBA" id="ARBA00023136"/>
    </source>
</evidence>
<dbReference type="GeneID" id="25323836"/>
<dbReference type="Gene3D" id="3.40.50.12780">
    <property type="entry name" value="N-terminal domain of ligase-like"/>
    <property type="match status" value="1"/>
</dbReference>
<proteinExistence type="inferred from homology"/>
<dbReference type="InterPro" id="IPR042099">
    <property type="entry name" value="ANL_N_sf"/>
</dbReference>
<dbReference type="FunFam" id="3.40.50.12780:FF:000019">
    <property type="entry name" value="Long-chain fatty acid transporter"/>
    <property type="match status" value="1"/>
</dbReference>
<dbReference type="PANTHER" id="PTHR43107:SF15">
    <property type="entry name" value="FATTY ACID TRANSPORT PROTEIN 3, ISOFORM A"/>
    <property type="match status" value="1"/>
</dbReference>
<dbReference type="GO" id="GO:0004467">
    <property type="term" value="F:long-chain fatty acid-CoA ligase activity"/>
    <property type="evidence" value="ECO:0007669"/>
    <property type="project" value="TreeGrafter"/>
</dbReference>
<dbReference type="PROSITE" id="PS00455">
    <property type="entry name" value="AMP_BINDING"/>
    <property type="match status" value="1"/>
</dbReference>
<dbReference type="Pfam" id="PF13193">
    <property type="entry name" value="AMP-binding_C"/>
    <property type="match status" value="1"/>
</dbReference>
<evidence type="ECO:0000256" key="1">
    <source>
        <dbReference type="ARBA" id="ARBA00004502"/>
    </source>
</evidence>
<evidence type="ECO:0000313" key="23">
    <source>
        <dbReference type="Proteomes" id="UP000054342"/>
    </source>
</evidence>
<dbReference type="InterPro" id="IPR025110">
    <property type="entry name" value="AMP-bd_C"/>
</dbReference>
<keyword evidence="12" id="KW-1133">Transmembrane helix</keyword>
<evidence type="ECO:0000256" key="11">
    <source>
        <dbReference type="ARBA" id="ARBA00022840"/>
    </source>
</evidence>
<dbReference type="InterPro" id="IPR020845">
    <property type="entry name" value="AMP-binding_CS"/>
</dbReference>
<evidence type="ECO:0000256" key="2">
    <source>
        <dbReference type="ARBA" id="ARBA00004585"/>
    </source>
</evidence>
<dbReference type="GO" id="GO:0005778">
    <property type="term" value="C:peroxisomal membrane"/>
    <property type="evidence" value="ECO:0007669"/>
    <property type="project" value="UniProtKB-SubCell"/>
</dbReference>
<evidence type="ECO:0000256" key="18">
    <source>
        <dbReference type="ARBA" id="ARBA00068795"/>
    </source>
</evidence>
<evidence type="ECO:0000259" key="20">
    <source>
        <dbReference type="Pfam" id="PF00501"/>
    </source>
</evidence>
<dbReference type="AlphaFoldDB" id="A0A0D2DHS1"/>
<keyword evidence="14" id="KW-0472">Membrane</keyword>
<evidence type="ECO:0000256" key="5">
    <source>
        <dbReference type="ARBA" id="ARBA00022448"/>
    </source>
</evidence>
<keyword evidence="5" id="KW-0813">Transport</keyword>
<dbReference type="SUPFAM" id="SSF56801">
    <property type="entry name" value="Acetyl-CoA synthetase-like"/>
    <property type="match status" value="1"/>
</dbReference>
<dbReference type="GO" id="GO:0009898">
    <property type="term" value="C:cytoplasmic side of plasma membrane"/>
    <property type="evidence" value="ECO:0007669"/>
    <property type="project" value="TreeGrafter"/>
</dbReference>
<dbReference type="PANTHER" id="PTHR43107">
    <property type="entry name" value="LONG-CHAIN FATTY ACID TRANSPORT PROTEIN"/>
    <property type="match status" value="1"/>
</dbReference>
<dbReference type="OrthoDB" id="10253869at2759"/>